<proteinExistence type="predicted"/>
<dbReference type="EMBL" id="BJWL01000020">
    <property type="protein sequence ID" value="GFZ08787.1"/>
    <property type="molecule type" value="Genomic_DNA"/>
</dbReference>
<sequence length="124" mass="13848">MIGEAAKALTDPPTCTWRGKQQILTIRIMFNEGPHLVLLIASVSCNLLLRMRPINVLSRLIKVPQDILFSSAVTSSPFACISSSLGKPTPLRLDVSLPPLEDIRWSFARLLYLFNMQLERNVAT</sequence>
<reference evidence="1 2" key="1">
    <citation type="submission" date="2019-07" db="EMBL/GenBank/DDBJ databases">
        <title>De Novo Assembly of kiwifruit Actinidia rufa.</title>
        <authorList>
            <person name="Sugita-Konishi S."/>
            <person name="Sato K."/>
            <person name="Mori E."/>
            <person name="Abe Y."/>
            <person name="Kisaki G."/>
            <person name="Hamano K."/>
            <person name="Suezawa K."/>
            <person name="Otani M."/>
            <person name="Fukuda T."/>
            <person name="Manabe T."/>
            <person name="Gomi K."/>
            <person name="Tabuchi M."/>
            <person name="Akimitsu K."/>
            <person name="Kataoka I."/>
        </authorList>
    </citation>
    <scope>NUCLEOTIDE SEQUENCE [LARGE SCALE GENOMIC DNA]</scope>
    <source>
        <strain evidence="2">cv. Fuchu</strain>
    </source>
</reference>
<comment type="caution">
    <text evidence="1">The sequence shown here is derived from an EMBL/GenBank/DDBJ whole genome shotgun (WGS) entry which is preliminary data.</text>
</comment>
<evidence type="ECO:0000313" key="2">
    <source>
        <dbReference type="Proteomes" id="UP000585474"/>
    </source>
</evidence>
<dbReference type="Proteomes" id="UP000585474">
    <property type="component" value="Unassembled WGS sequence"/>
</dbReference>
<keyword evidence="2" id="KW-1185">Reference proteome</keyword>
<protein>
    <submittedName>
        <fullName evidence="1">Uncharacterized protein</fullName>
    </submittedName>
</protein>
<dbReference type="AlphaFoldDB" id="A0A7J0GDA7"/>
<gene>
    <name evidence="1" type="ORF">Acr_20g0005950</name>
</gene>
<accession>A0A7J0GDA7</accession>
<evidence type="ECO:0000313" key="1">
    <source>
        <dbReference type="EMBL" id="GFZ08787.1"/>
    </source>
</evidence>
<dbReference type="OrthoDB" id="1749726at2759"/>
<name>A0A7J0GDA7_9ERIC</name>
<organism evidence="1 2">
    <name type="scientific">Actinidia rufa</name>
    <dbReference type="NCBI Taxonomy" id="165716"/>
    <lineage>
        <taxon>Eukaryota</taxon>
        <taxon>Viridiplantae</taxon>
        <taxon>Streptophyta</taxon>
        <taxon>Embryophyta</taxon>
        <taxon>Tracheophyta</taxon>
        <taxon>Spermatophyta</taxon>
        <taxon>Magnoliopsida</taxon>
        <taxon>eudicotyledons</taxon>
        <taxon>Gunneridae</taxon>
        <taxon>Pentapetalae</taxon>
        <taxon>asterids</taxon>
        <taxon>Ericales</taxon>
        <taxon>Actinidiaceae</taxon>
        <taxon>Actinidia</taxon>
    </lineage>
</organism>